<dbReference type="RefSeq" id="XP_003057650.1">
    <property type="nucleotide sequence ID" value="XM_003057604.1"/>
</dbReference>
<feature type="binding site" evidence="4">
    <location>
        <position position="171"/>
    </location>
    <ligand>
        <name>Mn(2+)</name>
        <dbReference type="ChEBI" id="CHEBI:29035"/>
        <label>1</label>
    </ligand>
</feature>
<dbReference type="GO" id="GO:0004053">
    <property type="term" value="F:arginase activity"/>
    <property type="evidence" value="ECO:0007669"/>
    <property type="project" value="TreeGrafter"/>
</dbReference>
<dbReference type="SUPFAM" id="SSF52768">
    <property type="entry name" value="Arginase/deacetylase"/>
    <property type="match status" value="1"/>
</dbReference>
<dbReference type="PROSITE" id="PS51409">
    <property type="entry name" value="ARGINASE_2"/>
    <property type="match status" value="1"/>
</dbReference>
<keyword evidence="8" id="KW-1185">Reference proteome</keyword>
<evidence type="ECO:0000256" key="5">
    <source>
        <dbReference type="PROSITE-ProRule" id="PRU00742"/>
    </source>
</evidence>
<dbReference type="GeneID" id="9683036"/>
<keyword evidence="3 4" id="KW-0464">Manganese</keyword>
<evidence type="ECO:0000256" key="6">
    <source>
        <dbReference type="SAM" id="SignalP"/>
    </source>
</evidence>
<evidence type="ECO:0000256" key="2">
    <source>
        <dbReference type="ARBA" id="ARBA00022801"/>
    </source>
</evidence>
<protein>
    <submittedName>
        <fullName evidence="7">Predicted protein</fullName>
    </submittedName>
</protein>
<dbReference type="OrthoDB" id="2020685at2759"/>
<dbReference type="AlphaFoldDB" id="C1MPV0"/>
<gene>
    <name evidence="7" type="ORF">MICPUCDRAFT_15814</name>
</gene>
<comment type="cofactor">
    <cofactor evidence="4">
        <name>Mn(2+)</name>
        <dbReference type="ChEBI" id="CHEBI:29035"/>
    </cofactor>
    <text evidence="4">Binds 2 manganese ions per subunit.</text>
</comment>
<feature type="signal peptide" evidence="6">
    <location>
        <begin position="1"/>
        <end position="28"/>
    </location>
</feature>
<proteinExistence type="inferred from homology"/>
<name>C1MPV0_MICPC</name>
<dbReference type="GO" id="GO:0005634">
    <property type="term" value="C:nucleus"/>
    <property type="evidence" value="ECO:0007669"/>
    <property type="project" value="TreeGrafter"/>
</dbReference>
<keyword evidence="2" id="KW-0378">Hydrolase</keyword>
<dbReference type="Proteomes" id="UP000001876">
    <property type="component" value="Unassembled WGS sequence"/>
</dbReference>
<dbReference type="PRINTS" id="PR00116">
    <property type="entry name" value="ARGINASE"/>
</dbReference>
<evidence type="ECO:0000313" key="7">
    <source>
        <dbReference type="EMBL" id="EEH57601.1"/>
    </source>
</evidence>
<feature type="binding site" evidence="4">
    <location>
        <position position="173"/>
    </location>
    <ligand>
        <name>Mn(2+)</name>
        <dbReference type="ChEBI" id="CHEBI:29035"/>
        <label>1</label>
    </ligand>
</feature>
<reference evidence="7 8" key="1">
    <citation type="journal article" date="2009" name="Science">
        <title>Green evolution and dynamic adaptations revealed by genomes of the marine picoeukaryotes Micromonas.</title>
        <authorList>
            <person name="Worden A.Z."/>
            <person name="Lee J.H."/>
            <person name="Mock T."/>
            <person name="Rouze P."/>
            <person name="Simmons M.P."/>
            <person name="Aerts A.L."/>
            <person name="Allen A.E."/>
            <person name="Cuvelier M.L."/>
            <person name="Derelle E."/>
            <person name="Everett M.V."/>
            <person name="Foulon E."/>
            <person name="Grimwood J."/>
            <person name="Gundlach H."/>
            <person name="Henrissat B."/>
            <person name="Napoli C."/>
            <person name="McDonald S.M."/>
            <person name="Parker M.S."/>
            <person name="Rombauts S."/>
            <person name="Salamov A."/>
            <person name="Von Dassow P."/>
            <person name="Badger J.H."/>
            <person name="Coutinho P.M."/>
            <person name="Demir E."/>
            <person name="Dubchak I."/>
            <person name="Gentemann C."/>
            <person name="Eikrem W."/>
            <person name="Gready J.E."/>
            <person name="John U."/>
            <person name="Lanier W."/>
            <person name="Lindquist E.A."/>
            <person name="Lucas S."/>
            <person name="Mayer K.F."/>
            <person name="Moreau H."/>
            <person name="Not F."/>
            <person name="Otillar R."/>
            <person name="Panaud O."/>
            <person name="Pangilinan J."/>
            <person name="Paulsen I."/>
            <person name="Piegu B."/>
            <person name="Poliakov A."/>
            <person name="Robbens S."/>
            <person name="Schmutz J."/>
            <person name="Toulza E."/>
            <person name="Wyss T."/>
            <person name="Zelensky A."/>
            <person name="Zhou K."/>
            <person name="Armbrust E.V."/>
            <person name="Bhattacharya D."/>
            <person name="Goodenough U.W."/>
            <person name="Van de Peer Y."/>
            <person name="Grigoriev I.V."/>
        </authorList>
    </citation>
    <scope>NUCLEOTIDE SEQUENCE [LARGE SCALE GENOMIC DNA]</scope>
    <source>
        <strain evidence="7 8">CCMP1545</strain>
    </source>
</reference>
<feature type="binding site" evidence="4">
    <location>
        <position position="148"/>
    </location>
    <ligand>
        <name>Mn(2+)</name>
        <dbReference type="ChEBI" id="CHEBI:29035"/>
        <label>1</label>
    </ligand>
</feature>
<dbReference type="STRING" id="564608.C1MPV0"/>
<comment type="similarity">
    <text evidence="5">Belongs to the arginase family.</text>
</comment>
<dbReference type="GO" id="GO:0030145">
    <property type="term" value="F:manganese ion binding"/>
    <property type="evidence" value="ECO:0007669"/>
    <property type="project" value="TreeGrafter"/>
</dbReference>
<dbReference type="InterPro" id="IPR023696">
    <property type="entry name" value="Ureohydrolase_dom_sf"/>
</dbReference>
<evidence type="ECO:0000256" key="3">
    <source>
        <dbReference type="ARBA" id="ARBA00023211"/>
    </source>
</evidence>
<dbReference type="eggNOG" id="KOG2965">
    <property type="taxonomic scope" value="Eukaryota"/>
</dbReference>
<feature type="binding site" evidence="4">
    <location>
        <position position="175"/>
    </location>
    <ligand>
        <name>Mn(2+)</name>
        <dbReference type="ChEBI" id="CHEBI:29035"/>
        <label>1</label>
    </ligand>
</feature>
<evidence type="ECO:0000256" key="4">
    <source>
        <dbReference type="PIRSR" id="PIRSR036979-1"/>
    </source>
</evidence>
<evidence type="ECO:0000256" key="1">
    <source>
        <dbReference type="ARBA" id="ARBA00022723"/>
    </source>
</evidence>
<feature type="chain" id="PRO_5002912012" evidence="6">
    <location>
        <begin position="29"/>
        <end position="358"/>
    </location>
</feature>
<dbReference type="Pfam" id="PF00491">
    <property type="entry name" value="Arginase"/>
    <property type="match status" value="1"/>
</dbReference>
<keyword evidence="6" id="KW-0732">Signal</keyword>
<dbReference type="PIRSF" id="PIRSF036979">
    <property type="entry name" value="Arginase"/>
    <property type="match status" value="1"/>
</dbReference>
<dbReference type="KEGG" id="mpp:MICPUCDRAFT_15814"/>
<dbReference type="PANTHER" id="PTHR43782:SF3">
    <property type="entry name" value="ARGINASE"/>
    <property type="match status" value="1"/>
</dbReference>
<feature type="binding site" evidence="4">
    <location>
        <position position="284"/>
    </location>
    <ligand>
        <name>Mn(2+)</name>
        <dbReference type="ChEBI" id="CHEBI:29035"/>
        <label>1</label>
    </ligand>
</feature>
<accession>C1MPV0</accession>
<keyword evidence="1 4" id="KW-0479">Metal-binding</keyword>
<dbReference type="GO" id="GO:0005829">
    <property type="term" value="C:cytosol"/>
    <property type="evidence" value="ECO:0007669"/>
    <property type="project" value="TreeGrafter"/>
</dbReference>
<organism evidence="8">
    <name type="scientific">Micromonas pusilla (strain CCMP1545)</name>
    <name type="common">Picoplanktonic green alga</name>
    <dbReference type="NCBI Taxonomy" id="564608"/>
    <lineage>
        <taxon>Eukaryota</taxon>
        <taxon>Viridiplantae</taxon>
        <taxon>Chlorophyta</taxon>
        <taxon>Mamiellophyceae</taxon>
        <taxon>Mamiellales</taxon>
        <taxon>Mamiellaceae</taxon>
        <taxon>Micromonas</taxon>
    </lineage>
</organism>
<evidence type="ECO:0000313" key="8">
    <source>
        <dbReference type="Proteomes" id="UP000001876"/>
    </source>
</evidence>
<dbReference type="EMBL" id="GG663738">
    <property type="protein sequence ID" value="EEH57601.1"/>
    <property type="molecule type" value="Genomic_DNA"/>
</dbReference>
<feature type="binding site" evidence="4">
    <location>
        <position position="282"/>
    </location>
    <ligand>
        <name>Mn(2+)</name>
        <dbReference type="ChEBI" id="CHEBI:29035"/>
        <label>1</label>
    </ligand>
</feature>
<dbReference type="InterPro" id="IPR006035">
    <property type="entry name" value="Ureohydrolase"/>
</dbReference>
<dbReference type="PANTHER" id="PTHR43782">
    <property type="entry name" value="ARGINASE"/>
    <property type="match status" value="1"/>
</dbReference>
<sequence>MRFLAASVVRGFVLPLLVVLALLESAHAAKETRRNAVHVARASSARSVALVGAPTNLGQRRVGVESAPETLRRLARDGALAPPGWDVHDLGDAFAREDGFRSAADAAADGGATPFAAASAAHRKLADAVTRALGAGRHDVVLALGGDHSVSIGSIAGVLRDAPSARIVWIDAHADVNTERTSPSGNLHGMALAVSRQRRGLSRDDSNDFGGAYDWLRTTRAPPLDLAKRVTYVGSRELDPGEETLLNALNVSRFTGVDDLRAFTASLASDDDPGSPIHASLDVDVLDPSAFMPCVGTRARGGLTTEQCVDVLRALAATGRVRSADVVELNLEACETDEERAASAANAAALLNALLKSP</sequence>
<dbReference type="Gene3D" id="3.40.800.10">
    <property type="entry name" value="Ureohydrolase domain"/>
    <property type="match status" value="1"/>
</dbReference>